<dbReference type="SMART" id="SM00415">
    <property type="entry name" value="HSF"/>
    <property type="match status" value="1"/>
</dbReference>
<feature type="compositionally biased region" description="Basic and acidic residues" evidence="5">
    <location>
        <begin position="449"/>
        <end position="463"/>
    </location>
</feature>
<dbReference type="InterPro" id="IPR029063">
    <property type="entry name" value="SAM-dependent_MTases_sf"/>
</dbReference>
<dbReference type="InterPro" id="IPR000232">
    <property type="entry name" value="HSF_DNA-bd"/>
</dbReference>
<evidence type="ECO:0000256" key="4">
    <source>
        <dbReference type="RuleBase" id="RU004020"/>
    </source>
</evidence>
<comment type="similarity">
    <text evidence="4">Belongs to the HSF family.</text>
</comment>
<evidence type="ECO:0000313" key="7">
    <source>
        <dbReference type="EMBL" id="KAK1733042.1"/>
    </source>
</evidence>
<dbReference type="Gene3D" id="1.10.10.10">
    <property type="entry name" value="Winged helix-like DNA-binding domain superfamily/Winged helix DNA-binding domain"/>
    <property type="match status" value="1"/>
</dbReference>
<evidence type="ECO:0000256" key="1">
    <source>
        <dbReference type="ARBA" id="ARBA00004123"/>
    </source>
</evidence>
<dbReference type="InterPro" id="IPR036390">
    <property type="entry name" value="WH_DNA-bd_sf"/>
</dbReference>
<evidence type="ECO:0000259" key="6">
    <source>
        <dbReference type="SMART" id="SM00415"/>
    </source>
</evidence>
<dbReference type="InterPro" id="IPR036388">
    <property type="entry name" value="WH-like_DNA-bd_sf"/>
</dbReference>
<dbReference type="AlphaFoldDB" id="A0AAD8XT52"/>
<evidence type="ECO:0000313" key="8">
    <source>
        <dbReference type="Proteomes" id="UP001224775"/>
    </source>
</evidence>
<feature type="domain" description="HSF-type DNA-binding" evidence="6">
    <location>
        <begin position="465"/>
        <end position="565"/>
    </location>
</feature>
<feature type="region of interest" description="Disordered" evidence="5">
    <location>
        <begin position="47"/>
        <end position="84"/>
    </location>
</feature>
<dbReference type="InterPro" id="IPR010719">
    <property type="entry name" value="MnmM_MeTrfase"/>
</dbReference>
<dbReference type="GO" id="GO:0003700">
    <property type="term" value="F:DNA-binding transcription factor activity"/>
    <property type="evidence" value="ECO:0007669"/>
    <property type="project" value="InterPro"/>
</dbReference>
<dbReference type="PANTHER" id="PTHR35276">
    <property type="entry name" value="S-ADENOSYL-L-METHIONINE-DEPENDENT METHYLTRANSFERASES SUPERFAMILY PROTEIN"/>
    <property type="match status" value="1"/>
</dbReference>
<dbReference type="SUPFAM" id="SSF46785">
    <property type="entry name" value="Winged helix' DNA-binding domain"/>
    <property type="match status" value="1"/>
</dbReference>
<dbReference type="Gene3D" id="3.40.50.150">
    <property type="entry name" value="Vaccinia Virus protein VP39"/>
    <property type="match status" value="1"/>
</dbReference>
<proteinExistence type="inferred from homology"/>
<evidence type="ECO:0000256" key="5">
    <source>
        <dbReference type="SAM" id="MobiDB-lite"/>
    </source>
</evidence>
<dbReference type="Pfam" id="PF06962">
    <property type="entry name" value="rRNA_methylase"/>
    <property type="match status" value="1"/>
</dbReference>
<protein>
    <submittedName>
        <fullName evidence="7">rRNA methylase</fullName>
    </submittedName>
</protein>
<organism evidence="7 8">
    <name type="scientific">Skeletonema marinoi</name>
    <dbReference type="NCBI Taxonomy" id="267567"/>
    <lineage>
        <taxon>Eukaryota</taxon>
        <taxon>Sar</taxon>
        <taxon>Stramenopiles</taxon>
        <taxon>Ochrophyta</taxon>
        <taxon>Bacillariophyta</taxon>
        <taxon>Coscinodiscophyceae</taxon>
        <taxon>Thalassiosirophycidae</taxon>
        <taxon>Thalassiosirales</taxon>
        <taxon>Skeletonemataceae</taxon>
        <taxon>Skeletonema</taxon>
        <taxon>Skeletonema marinoi-dohrnii complex</taxon>
    </lineage>
</organism>
<reference evidence="7" key="1">
    <citation type="submission" date="2023-06" db="EMBL/GenBank/DDBJ databases">
        <title>Survivors Of The Sea: Transcriptome response of Skeletonema marinoi to long-term dormancy.</title>
        <authorList>
            <person name="Pinder M.I.M."/>
            <person name="Kourtchenko O."/>
            <person name="Robertson E.K."/>
            <person name="Larsson T."/>
            <person name="Maumus F."/>
            <person name="Osuna-Cruz C.M."/>
            <person name="Vancaester E."/>
            <person name="Stenow R."/>
            <person name="Vandepoele K."/>
            <person name="Ploug H."/>
            <person name="Bruchert V."/>
            <person name="Godhe A."/>
            <person name="Topel M."/>
        </authorList>
    </citation>
    <scope>NUCLEOTIDE SEQUENCE</scope>
    <source>
        <strain evidence="7">R05AC</strain>
    </source>
</reference>
<dbReference type="GO" id="GO:0032259">
    <property type="term" value="P:methylation"/>
    <property type="evidence" value="ECO:0007669"/>
    <property type="project" value="UniProtKB-KW"/>
</dbReference>
<feature type="compositionally biased region" description="Basic and acidic residues" evidence="5">
    <location>
        <begin position="141"/>
        <end position="170"/>
    </location>
</feature>
<dbReference type="EMBL" id="JATAAI010000054">
    <property type="protein sequence ID" value="KAK1733042.1"/>
    <property type="molecule type" value="Genomic_DNA"/>
</dbReference>
<accession>A0AAD8XT52</accession>
<dbReference type="Proteomes" id="UP001224775">
    <property type="component" value="Unassembled WGS sequence"/>
</dbReference>
<keyword evidence="3" id="KW-0539">Nucleus</keyword>
<dbReference type="Pfam" id="PF00447">
    <property type="entry name" value="HSF_DNA-bind"/>
    <property type="match status" value="1"/>
</dbReference>
<keyword evidence="7" id="KW-0808">Transferase</keyword>
<gene>
    <name evidence="7" type="ORF">QTG54_016180</name>
</gene>
<keyword evidence="7" id="KW-0489">Methyltransferase</keyword>
<sequence length="692" mass="76923">MMMVPSSIKTLHQSRVPSLFQGASSQLRCYRNRKRIYYSRPAATSSSTLKMTSKNYNDDDTENESKIRQPRWPSKSAAWDSPQSLVGSLLEKTTSRAFRTMTNNSASYDGDTVQNPNLNNVIEATISRSSSTLDVKEEIGSVSEEKYDGSADTEQSKNTKPITKHEDKRTYLGNPSVTPTALAHSLWAKTILSNQDTVIDATCGNGKDCLALAKMLFPADDAANCQQDAASPQPQLIGIDIQSRAIANTQRSLLSSLPSEIYYNHVSILEQSHEHLMDVPADTQSVGLVCYNLGYLPGGTTDNYKETQTQTQTTLNSITDASLLLRVGGLLSVMTYPGSNLEESRAVEHFAEGLAMLTTRDVGGWRGYANDIPDYDDDGGSVREIVSRALERVVAEGSKKQTWRVFLHKPLGRPLSPVLVQQSGEEPMMRAASDVLNMVGAVSSASGHRPTESHRSSSRTANKEKEFQFPAKLYEMLEIVDSLGLSHVVTWLPNGRSFQVKDPTKFMELVVPRFFKATKYRSFQRQLNLWGFIRVVKVKGQGNGVWYHESFIRGSPEMISKLTRTRIKGQKMPVTQDKSKEVHNFHLVQNSEVVTGYTEEDTEYACENSSCVSDDTREISNRSSPDVLAYFEGEDRKIDEDFSTVFSGRCVDDVGINHMCLEPLPVYSAGILDGNRNNCELAEFGQLLDVLM</sequence>
<comment type="subcellular location">
    <subcellularLocation>
        <location evidence="1">Nucleus</location>
    </subcellularLocation>
</comment>
<dbReference type="GO" id="GO:0005634">
    <property type="term" value="C:nucleus"/>
    <property type="evidence" value="ECO:0007669"/>
    <property type="project" value="UniProtKB-SubCell"/>
</dbReference>
<dbReference type="GO" id="GO:0008168">
    <property type="term" value="F:methyltransferase activity"/>
    <property type="evidence" value="ECO:0007669"/>
    <property type="project" value="UniProtKB-KW"/>
</dbReference>
<evidence type="ECO:0000256" key="2">
    <source>
        <dbReference type="ARBA" id="ARBA00023125"/>
    </source>
</evidence>
<name>A0AAD8XT52_9STRA</name>
<dbReference type="SUPFAM" id="SSF53335">
    <property type="entry name" value="S-adenosyl-L-methionine-dependent methyltransferases"/>
    <property type="match status" value="1"/>
</dbReference>
<dbReference type="FunFam" id="1.10.10.10:FF:000479">
    <property type="entry name" value="Predicted protein"/>
    <property type="match status" value="1"/>
</dbReference>
<keyword evidence="2" id="KW-0238">DNA-binding</keyword>
<feature type="region of interest" description="Disordered" evidence="5">
    <location>
        <begin position="141"/>
        <end position="175"/>
    </location>
</feature>
<evidence type="ECO:0000256" key="3">
    <source>
        <dbReference type="ARBA" id="ARBA00023242"/>
    </source>
</evidence>
<comment type="caution">
    <text evidence="7">The sequence shown here is derived from an EMBL/GenBank/DDBJ whole genome shotgun (WGS) entry which is preliminary data.</text>
</comment>
<feature type="region of interest" description="Disordered" evidence="5">
    <location>
        <begin position="443"/>
        <end position="463"/>
    </location>
</feature>
<dbReference type="GO" id="GO:0043565">
    <property type="term" value="F:sequence-specific DNA binding"/>
    <property type="evidence" value="ECO:0007669"/>
    <property type="project" value="InterPro"/>
</dbReference>
<dbReference type="PANTHER" id="PTHR35276:SF1">
    <property type="entry name" value="TRNA (MNM(5)S(2)U34)-METHYLTRANSFERASE, CHLOROPLASTIC"/>
    <property type="match status" value="1"/>
</dbReference>
<keyword evidence="8" id="KW-1185">Reference proteome</keyword>